<feature type="domain" description="FtsK" evidence="12">
    <location>
        <begin position="815"/>
        <end position="1006"/>
    </location>
</feature>
<dbReference type="NCBIfam" id="TIGR03925">
    <property type="entry name" value="T7SS_EccC_b"/>
    <property type="match status" value="1"/>
</dbReference>
<keyword evidence="8 11" id="KW-0472">Membrane</keyword>
<accession>A0ABN3JFJ8</accession>
<feature type="binding site" evidence="9">
    <location>
        <begin position="833"/>
        <end position="840"/>
    </location>
    <ligand>
        <name>ATP</name>
        <dbReference type="ChEBI" id="CHEBI:30616"/>
    </ligand>
</feature>
<evidence type="ECO:0000256" key="1">
    <source>
        <dbReference type="ARBA" id="ARBA00004651"/>
    </source>
</evidence>
<evidence type="ECO:0000256" key="5">
    <source>
        <dbReference type="ARBA" id="ARBA00022741"/>
    </source>
</evidence>
<dbReference type="Proteomes" id="UP001501231">
    <property type="component" value="Unassembled WGS sequence"/>
</dbReference>
<evidence type="ECO:0000256" key="3">
    <source>
        <dbReference type="ARBA" id="ARBA00022692"/>
    </source>
</evidence>
<comment type="caution">
    <text evidence="13">The sequence shown here is derived from an EMBL/GenBank/DDBJ whole genome shotgun (WGS) entry which is preliminary data.</text>
</comment>
<evidence type="ECO:0000256" key="10">
    <source>
        <dbReference type="SAM" id="MobiDB-lite"/>
    </source>
</evidence>
<dbReference type="InterPro" id="IPR002543">
    <property type="entry name" value="FtsK_dom"/>
</dbReference>
<evidence type="ECO:0000256" key="4">
    <source>
        <dbReference type="ARBA" id="ARBA00022737"/>
    </source>
</evidence>
<keyword evidence="6 9" id="KW-0067">ATP-binding</keyword>
<dbReference type="NCBIfam" id="TIGR03924">
    <property type="entry name" value="T7SS_EccC_a"/>
    <property type="match status" value="1"/>
</dbReference>
<evidence type="ECO:0000313" key="14">
    <source>
        <dbReference type="Proteomes" id="UP001501231"/>
    </source>
</evidence>
<organism evidence="13 14">
    <name type="scientific">Actinomadura vinacea</name>
    <dbReference type="NCBI Taxonomy" id="115336"/>
    <lineage>
        <taxon>Bacteria</taxon>
        <taxon>Bacillati</taxon>
        <taxon>Actinomycetota</taxon>
        <taxon>Actinomycetes</taxon>
        <taxon>Streptosporangiales</taxon>
        <taxon>Thermomonosporaceae</taxon>
        <taxon>Actinomadura</taxon>
    </lineage>
</organism>
<evidence type="ECO:0000256" key="9">
    <source>
        <dbReference type="PROSITE-ProRule" id="PRU00289"/>
    </source>
</evidence>
<dbReference type="PANTHER" id="PTHR22683">
    <property type="entry name" value="SPORULATION PROTEIN RELATED"/>
    <property type="match status" value="1"/>
</dbReference>
<dbReference type="InterPro" id="IPR023836">
    <property type="entry name" value="EccCa-like_Actinobacteria"/>
</dbReference>
<name>A0ABN3JFJ8_9ACTN</name>
<dbReference type="InterPro" id="IPR003593">
    <property type="entry name" value="AAA+_ATPase"/>
</dbReference>
<evidence type="ECO:0000259" key="12">
    <source>
        <dbReference type="PROSITE" id="PS50901"/>
    </source>
</evidence>
<evidence type="ECO:0000256" key="11">
    <source>
        <dbReference type="SAM" id="Phobius"/>
    </source>
</evidence>
<reference evidence="13 14" key="1">
    <citation type="journal article" date="2019" name="Int. J. Syst. Evol. Microbiol.">
        <title>The Global Catalogue of Microorganisms (GCM) 10K type strain sequencing project: providing services to taxonomists for standard genome sequencing and annotation.</title>
        <authorList>
            <consortium name="The Broad Institute Genomics Platform"/>
            <consortium name="The Broad Institute Genome Sequencing Center for Infectious Disease"/>
            <person name="Wu L."/>
            <person name="Ma J."/>
        </authorList>
    </citation>
    <scope>NUCLEOTIDE SEQUENCE [LARGE SCALE GENOMIC DNA]</scope>
    <source>
        <strain evidence="13 14">JCM 3325</strain>
    </source>
</reference>
<dbReference type="EMBL" id="BAAARW010000016">
    <property type="protein sequence ID" value="GAA2427731.1"/>
    <property type="molecule type" value="Genomic_DNA"/>
</dbReference>
<dbReference type="SMART" id="SM00382">
    <property type="entry name" value="AAA"/>
    <property type="match status" value="3"/>
</dbReference>
<dbReference type="InterPro" id="IPR050206">
    <property type="entry name" value="FtsK/SpoIIIE/SftA"/>
</dbReference>
<feature type="region of interest" description="Disordered" evidence="10">
    <location>
        <begin position="1"/>
        <end position="20"/>
    </location>
</feature>
<dbReference type="RefSeq" id="WP_344591464.1">
    <property type="nucleotide sequence ID" value="NZ_BAAARW010000016.1"/>
</dbReference>
<proteinExistence type="predicted"/>
<keyword evidence="5 9" id="KW-0547">Nucleotide-binding</keyword>
<feature type="transmembrane region" description="Helical" evidence="11">
    <location>
        <begin position="38"/>
        <end position="56"/>
    </location>
</feature>
<evidence type="ECO:0000313" key="13">
    <source>
        <dbReference type="EMBL" id="GAA2427731.1"/>
    </source>
</evidence>
<feature type="binding site" evidence="9">
    <location>
        <begin position="1121"/>
        <end position="1128"/>
    </location>
    <ligand>
        <name>ATP</name>
        <dbReference type="ChEBI" id="CHEBI:30616"/>
    </ligand>
</feature>
<comment type="subcellular location">
    <subcellularLocation>
        <location evidence="1">Cell membrane</location>
        <topology evidence="1">Multi-pass membrane protein</topology>
    </subcellularLocation>
</comment>
<evidence type="ECO:0000256" key="2">
    <source>
        <dbReference type="ARBA" id="ARBA00022475"/>
    </source>
</evidence>
<keyword evidence="2" id="KW-1003">Cell membrane</keyword>
<feature type="binding site" evidence="9">
    <location>
        <begin position="481"/>
        <end position="488"/>
    </location>
    <ligand>
        <name>ATP</name>
        <dbReference type="ChEBI" id="CHEBI:30616"/>
    </ligand>
</feature>
<keyword evidence="4" id="KW-0677">Repeat</keyword>
<feature type="domain" description="FtsK" evidence="12">
    <location>
        <begin position="458"/>
        <end position="658"/>
    </location>
</feature>
<dbReference type="InterPro" id="IPR023837">
    <property type="entry name" value="EccCb-like_Actinobacteria"/>
</dbReference>
<dbReference type="PANTHER" id="PTHR22683:SF1">
    <property type="entry name" value="TYPE VII SECRETION SYSTEM PROTEIN ESSC"/>
    <property type="match status" value="1"/>
</dbReference>
<gene>
    <name evidence="13" type="ORF">GCM10010191_45800</name>
</gene>
<dbReference type="Gene3D" id="3.40.50.300">
    <property type="entry name" value="P-loop containing nucleotide triphosphate hydrolases"/>
    <property type="match status" value="4"/>
</dbReference>
<evidence type="ECO:0000256" key="7">
    <source>
        <dbReference type="ARBA" id="ARBA00022989"/>
    </source>
</evidence>
<dbReference type="SUPFAM" id="SSF52540">
    <property type="entry name" value="P-loop containing nucleoside triphosphate hydrolases"/>
    <property type="match status" value="3"/>
</dbReference>
<dbReference type="PROSITE" id="PS50901">
    <property type="entry name" value="FTSK"/>
    <property type="match status" value="3"/>
</dbReference>
<keyword evidence="3 11" id="KW-0812">Transmembrane</keyword>
<evidence type="ECO:0000256" key="8">
    <source>
        <dbReference type="ARBA" id="ARBA00023136"/>
    </source>
</evidence>
<keyword evidence="7 11" id="KW-1133">Transmembrane helix</keyword>
<sequence length="1324" mass="142195">MGTEVVRRHARKPGPALPSGELVLEAPPEIPLPGARQWTQMLFLLPMVGIMGMVLLNSSSRLSPALRNVVLAVLVVIVVAIVIFAIMRSSGPSRQEMDTGRRLYMRGLAQHRMRMRRSVARQRDALMYLHPEPGALWSVAASHRLWERRPEDADFAVVRVGTGPQSPATRLIPPDTKPLEQLEPLSALALRRFLTTYSAIGDLPLAVALTGFARLHVRGDRTAALGLLRAMVAQLATVHAPDDLRIAVCAGPRETADWDWVKWLPHALHPEKSDAAGPLRLVAPAVPGIEAMLEDLLGSRPRFDPDARRGSLPHLVVIIDGGAVAGSDHLMAGTPPSPPGLEGVTVIDLTTPPPRTLDRTTLVLDVAADGALAAATFDGETGLGRADMLEVAEAEGLARVLAPLRLTSGVSGEALGNDLGLAELLDLGDPYAFDPTSTWVKRPNRDRLRVMFGIREDGSPVEVDLKESAQDGMGPHGLLIGATGSGKSELLRTLVLALAIHHPPNSLNFALIDFKGGATFTRLDRLPHTSAVITNLADELALVDRMTDAINGELIRRQELLRAAGDFASLRDYEQARVAGAPLPEVPTLLVICDEFSELLSAKPDLIDTFVQIGRIGRALGVHLLLASQRLEEGRLRGLDTHLAYRIGLRTFSAIDSRTVLGVTDAFELPTAPGHGFLKFGSEPMIRFRAAYVSGAYRRPEAGGGPTGGGGAEPLEYGTGYLPPAVLPVEPAKEEDLDDPTVDSLMDILVDRLSGRGTPAHQVWLPPLDEPPALDALLGELSTGPERGLCASGRGLAASLHAIAGIVDRPREQRRDPLVFDLSAAAGHVLVLGGPRSGKSTAARTVISSLALTHTPREIQFYCLDFGGGTLAALRGLPHVGGIAGRQNAGAVRRTVAQVAGILEERERRFAAHDVDGIAAYRAARARGEFVDDPYGDVFLVVDGWQTLRKEFEDLETAVGDLATRGLAYGVHVIATASRAFDLRPAVRDLFGSKAELRLGDPIDTTVDRMAALSVPEGSPGRGVTGDKHQLLFALPRIDGVEAEDGLREATDRLVTAVSEAWRGEAAPRVKLLPSTVPYNSLPARDTVADGKVRLSVGIAEQDLGPVAIDFAADPHFLLLGDAQAGKTAFLRLVARRITDACTPAQARILLIDHRRSLLGEVPDEYLLGHGTDSESSRHLISEAARAMALRRPGPDITPEQLRRRNWWTGPELFVLVDDYDLVATPVDNPFLPLLEYTAQGRELGLHLVVTRRTGGAGRGLYEQFLARVRDVGSPGLLLSGSKDEGPLLGGLKPEPLPPGRGRLISRGHNPRLLQLAWLPPTEE</sequence>
<keyword evidence="14" id="KW-1185">Reference proteome</keyword>
<feature type="transmembrane region" description="Helical" evidence="11">
    <location>
        <begin position="68"/>
        <end position="87"/>
    </location>
</feature>
<dbReference type="Pfam" id="PF01580">
    <property type="entry name" value="FtsK_SpoIIIE"/>
    <property type="match status" value="2"/>
</dbReference>
<evidence type="ECO:0000256" key="6">
    <source>
        <dbReference type="ARBA" id="ARBA00022840"/>
    </source>
</evidence>
<feature type="domain" description="FtsK" evidence="12">
    <location>
        <begin position="1104"/>
        <end position="1288"/>
    </location>
</feature>
<dbReference type="InterPro" id="IPR027417">
    <property type="entry name" value="P-loop_NTPase"/>
</dbReference>
<protein>
    <submittedName>
        <fullName evidence="13">Type VII secretion protein EccC</fullName>
    </submittedName>
</protein>